<feature type="compositionally biased region" description="Low complexity" evidence="1">
    <location>
        <begin position="443"/>
        <end position="461"/>
    </location>
</feature>
<sequence length="1086" mass="112256">MSLPCSVLGHRPYPRCLRLKRWTAAGGFEPLAISKNVVRHGSIAICAVNSNSRRRRADRSQLKPQVTEPADGVLVADGPTAGITRILDDTTRVATGDNAAATAGGKHGTVEATRQDGRDSVGTLVRSRKPFAHFQDDLGNCVRGPGRTPRRTSSSPPIQEGHVRQPPNERNTSASSNGNSRNAVTWVNNSSRVVASSLRSRDESWSPYPYAQDDDSTGNSSIGGENSIKNANIRKVDNSRNPGKGKDRGSGEGSSGVPHGLQVSRGRRRAHDDTEGRVLRGPSSSPPRSPPPPASPPPAAVAPPAGALRPEEESEVSEGPTSWGPVLALLQRRRQGGRAGGRAVYRTPSQPHAAIAPSPLLAVKMMTSRPARAVAAAVHSLAAKYPVIEAYSTGGTPTDAIAAAASAAAGAVAMAAATDSYDDESAASGAIVGASSRDDGTVAARRGGNPRRGAAAAAAGGSSDGGRRPLKILDAVTSGSAAAGRMDGVLWPLMSEQLLTMAVSGSGSSSSSSARGGGQRSEGNRHETFGDEDPVVLAAVTEVLVEVAGSILTHGVYPVRFGATRLRMSISTATKAAQAASGGCSGGGFGGGNNNGGERSASAAQAAAAAAASALEHMEELLMVPEVICRAVQDGCKYNARHMTGAQVASVLAALGALALTLGPDGRGQLAARALKLLEVGFPEQNQQHPAAAAAALDRPNAPVKDASAAAAPAAAAVSQPLGRQRRLPPPLAALLMLLLVTVLPQELAHRQVRWLMWRQLRALLLPSWRQGHDGAAALYEASLGSDEVESVDGNDQDGGAAAAVGSGGGGKLPLVAVAALLVAGDRLQVLLAASDVEEEALQRLSRRADLLRVQQLLTLLRSLTSKQAMMGSDVLARFVARLLTASASGELHPRDVPPLLGLLADQVYLLERRELSRLAEGIFRAMHRAARRRPDMAGPDADDAAPAAAALAAGSAASGSPIATRDPDLRELAAICGGLELVLGRLKLSWVDPDLLTAVRDELAAFAVSGGAHPEAALKAWQVLLRSPDYRCTAGRSSSTSPDEFIEEARRELLSRAADDSERSSVLEAIMAVQPAGIEPVSEGT</sequence>
<feature type="compositionally biased region" description="Low complexity" evidence="1">
    <location>
        <begin position="504"/>
        <end position="514"/>
    </location>
</feature>
<feature type="compositionally biased region" description="Pro residues" evidence="1">
    <location>
        <begin position="284"/>
        <end position="301"/>
    </location>
</feature>
<dbReference type="AlphaFoldDB" id="A0A8J4B2J1"/>
<dbReference type="Proteomes" id="UP000747399">
    <property type="component" value="Unassembled WGS sequence"/>
</dbReference>
<feature type="region of interest" description="Disordered" evidence="1">
    <location>
        <begin position="99"/>
        <end position="119"/>
    </location>
</feature>
<gene>
    <name evidence="2" type="ORF">Vafri_6444</name>
</gene>
<evidence type="ECO:0000313" key="3">
    <source>
        <dbReference type="Proteomes" id="UP000747399"/>
    </source>
</evidence>
<accession>A0A8J4B2J1</accession>
<reference evidence="2" key="1">
    <citation type="journal article" date="2021" name="Proc. Natl. Acad. Sci. U.S.A.">
        <title>Three genomes in the algal genus Volvox reveal the fate of a haploid sex-determining region after a transition to homothallism.</title>
        <authorList>
            <person name="Yamamoto K."/>
            <person name="Hamaji T."/>
            <person name="Kawai-Toyooka H."/>
            <person name="Matsuzaki R."/>
            <person name="Takahashi F."/>
            <person name="Nishimura Y."/>
            <person name="Kawachi M."/>
            <person name="Noguchi H."/>
            <person name="Minakuchi Y."/>
            <person name="Umen J.G."/>
            <person name="Toyoda A."/>
            <person name="Nozaki H."/>
        </authorList>
    </citation>
    <scope>NUCLEOTIDE SEQUENCE</scope>
    <source>
        <strain evidence="2">NIES-3780</strain>
    </source>
</reference>
<feature type="compositionally biased region" description="Polar residues" evidence="1">
    <location>
        <begin position="217"/>
        <end position="230"/>
    </location>
</feature>
<evidence type="ECO:0000256" key="1">
    <source>
        <dbReference type="SAM" id="MobiDB-lite"/>
    </source>
</evidence>
<name>A0A8J4B2J1_9CHLO</name>
<dbReference type="EMBL" id="BNCO01000008">
    <property type="protein sequence ID" value="GIL50317.1"/>
    <property type="molecule type" value="Genomic_DNA"/>
</dbReference>
<keyword evidence="3" id="KW-1185">Reference proteome</keyword>
<feature type="region of interest" description="Disordered" evidence="1">
    <location>
        <begin position="198"/>
        <end position="325"/>
    </location>
</feature>
<feature type="region of interest" description="Disordered" evidence="1">
    <location>
        <begin position="502"/>
        <end position="530"/>
    </location>
</feature>
<organism evidence="2 3">
    <name type="scientific">Volvox africanus</name>
    <dbReference type="NCBI Taxonomy" id="51714"/>
    <lineage>
        <taxon>Eukaryota</taxon>
        <taxon>Viridiplantae</taxon>
        <taxon>Chlorophyta</taxon>
        <taxon>core chlorophytes</taxon>
        <taxon>Chlorophyceae</taxon>
        <taxon>CS clade</taxon>
        <taxon>Chlamydomonadales</taxon>
        <taxon>Volvocaceae</taxon>
        <taxon>Volvox</taxon>
    </lineage>
</organism>
<feature type="region of interest" description="Disordered" evidence="1">
    <location>
        <begin position="135"/>
        <end position="185"/>
    </location>
</feature>
<feature type="compositionally biased region" description="Basic and acidic residues" evidence="1">
    <location>
        <begin position="234"/>
        <end position="250"/>
    </location>
</feature>
<feature type="compositionally biased region" description="Polar residues" evidence="1">
    <location>
        <begin position="168"/>
        <end position="185"/>
    </location>
</feature>
<feature type="region of interest" description="Disordered" evidence="1">
    <location>
        <begin position="438"/>
        <end position="464"/>
    </location>
</feature>
<proteinExistence type="predicted"/>
<comment type="caution">
    <text evidence="2">The sequence shown here is derived from an EMBL/GenBank/DDBJ whole genome shotgun (WGS) entry which is preliminary data.</text>
</comment>
<evidence type="ECO:0000313" key="2">
    <source>
        <dbReference type="EMBL" id="GIL50317.1"/>
    </source>
</evidence>
<protein>
    <submittedName>
        <fullName evidence="2">Uncharacterized protein</fullName>
    </submittedName>
</protein>